<evidence type="ECO:0008006" key="3">
    <source>
        <dbReference type="Google" id="ProtNLM"/>
    </source>
</evidence>
<reference evidence="1 2" key="1">
    <citation type="submission" date="2021-03" db="EMBL/GenBank/DDBJ databases">
        <title>Enterococcal diversity collection.</title>
        <authorList>
            <person name="Gilmore M.S."/>
            <person name="Schwartzman J."/>
            <person name="Van Tyne D."/>
            <person name="Martin M."/>
            <person name="Earl A.M."/>
            <person name="Manson A.L."/>
            <person name="Straub T."/>
            <person name="Salamzade R."/>
            <person name="Saavedra J."/>
            <person name="Lebreton F."/>
            <person name="Prichula J."/>
            <person name="Schaufler K."/>
            <person name="Gaca A."/>
            <person name="Sgardioli B."/>
            <person name="Wagenaar J."/>
            <person name="Strong T."/>
        </authorList>
    </citation>
    <scope>NUCLEOTIDE SEQUENCE [LARGE SCALE GENOMIC DNA]</scope>
    <source>
        <strain evidence="1 2">669A</strain>
    </source>
</reference>
<evidence type="ECO:0000313" key="2">
    <source>
        <dbReference type="Proteomes" id="UP000664601"/>
    </source>
</evidence>
<gene>
    <name evidence="1" type="ORF">JZO70_03620</name>
</gene>
<sequence length="702" mass="82509">MAMSFWDILEIEPTKELKVIKKAYAVKLKQLIPDEQPAEFQQLKEAFDAAVRYAKRTEPVFVVRDEETIVEKVPEIPEISEPEVEESAPSFREQVYQLLDTMSFFEDEAAWKALLTDNREWSIQEFMQNSRIIQQVLVENFMYLAKPIIERLLQSFQLLELESDALGQPMALPQFLYQREQILNAPAFSFALWPELPEEERKNYFLYRYKYYTYLNSEEHEEVRLKSLAKKMLALVTNDGDFALLQAQQILIKARGDLTEPEVFAAFNKKVEAAMKMRYGNKQLATFLLIYREVWQKGTMSDFQKKQLATKNYLVFPAWQAYLLGMLYYRLEYYPQAFAYWEQVSYYQSLTLDRYWNQASRYLSTEEKSSYQQIRAFHRRQHGQPPERQQQERQFQEIRQPEAKKKQFKWYRYLYIAAALVMFIVKVSNFSQRRPELPPTVPNISENRTYQDNYQKSMKKYFSMESLISDDADAVKRFAYYYLYTEDPGARQTLIDEYATGEAVALLQQHLNDPATYPDAMRHNFRFDFDSTVDHGYCQAIYYNSEPLMVIKEDDDGKIIDVLGPGWHEMEAAAYDALLSDIEVRPATSISFFVAEYLPSDDRPAVLAENSRYVTDEVMALLQAKQADGPDENYLEGTWQLSWYLDEPYFVVNDNLGRASLILACDQGGRIAHIYRGDWEEMNNSTAERIVAECEPEKNPFN</sequence>
<protein>
    <recommendedName>
        <fullName evidence="3">J domain-containing protein</fullName>
    </recommendedName>
</protein>
<comment type="caution">
    <text evidence="1">The sequence shown here is derived from an EMBL/GenBank/DDBJ whole genome shotgun (WGS) entry which is preliminary data.</text>
</comment>
<name>A0ABS3L913_9ENTE</name>
<dbReference type="RefSeq" id="WP_207672166.1">
    <property type="nucleotide sequence ID" value="NZ_JAFREM010000004.1"/>
</dbReference>
<proteinExistence type="predicted"/>
<keyword evidence="2" id="KW-1185">Reference proteome</keyword>
<dbReference type="Proteomes" id="UP000664601">
    <property type="component" value="Unassembled WGS sequence"/>
</dbReference>
<organism evidence="1 2">
    <name type="scientific">Candidatus Enterococcus moelleringii</name>
    <dbReference type="NCBI Taxonomy" id="2815325"/>
    <lineage>
        <taxon>Bacteria</taxon>
        <taxon>Bacillati</taxon>
        <taxon>Bacillota</taxon>
        <taxon>Bacilli</taxon>
        <taxon>Lactobacillales</taxon>
        <taxon>Enterococcaceae</taxon>
        <taxon>Enterococcus</taxon>
    </lineage>
</organism>
<dbReference type="EMBL" id="JAFREM010000004">
    <property type="protein sequence ID" value="MBO1305236.1"/>
    <property type="molecule type" value="Genomic_DNA"/>
</dbReference>
<accession>A0ABS3L913</accession>
<evidence type="ECO:0000313" key="1">
    <source>
        <dbReference type="EMBL" id="MBO1305236.1"/>
    </source>
</evidence>